<reference evidence="6" key="1">
    <citation type="journal article" date="2020" name="mSystems">
        <title>Genome- and Community-Level Interaction Insights into Carbon Utilization and Element Cycling Functions of Hydrothermarchaeota in Hydrothermal Sediment.</title>
        <authorList>
            <person name="Zhou Z."/>
            <person name="Liu Y."/>
            <person name="Xu W."/>
            <person name="Pan J."/>
            <person name="Luo Z.H."/>
            <person name="Li M."/>
        </authorList>
    </citation>
    <scope>NUCLEOTIDE SEQUENCE [LARGE SCALE GENOMIC DNA]</scope>
    <source>
        <strain evidence="6">SpSt-618</strain>
    </source>
</reference>
<evidence type="ECO:0000259" key="5">
    <source>
        <dbReference type="Pfam" id="PF00155"/>
    </source>
</evidence>
<dbReference type="PANTHER" id="PTHR42885:SF2">
    <property type="entry name" value="HISTIDINOL-PHOSPHATE AMINOTRANSFERASE"/>
    <property type="match status" value="1"/>
</dbReference>
<dbReference type="SUPFAM" id="SSF53383">
    <property type="entry name" value="PLP-dependent transferases"/>
    <property type="match status" value="1"/>
</dbReference>
<comment type="caution">
    <text evidence="6">The sequence shown here is derived from an EMBL/GenBank/DDBJ whole genome shotgun (WGS) entry which is preliminary data.</text>
</comment>
<dbReference type="GO" id="GO:0030170">
    <property type="term" value="F:pyridoxal phosphate binding"/>
    <property type="evidence" value="ECO:0007669"/>
    <property type="project" value="InterPro"/>
</dbReference>
<keyword evidence="4" id="KW-0663">Pyridoxal phosphate</keyword>
<sequence length="346" mass="39465">MKPWLLEQEGYRYVEEVGIRLHLNECPWPPPSYVIESAIQTLYEINRYPSADIFNKLRRLLGDYSGVDLENVYPFVGADGALKTIFYNLVEPGETVEFVNPTFSMIPILASLRGLNSIVIDSFECGEWWGIDVKKLIENAGRANMVVLVDPNNPTGSPILRGDRELLSALAERVNGFIIVDEAYYEFGGYTVAHMVNDYPNLIVIRSLSKAFCLAGFRLGYIIAHRKLISILSKLHTVFDIPTPTIAAGIAALENREYVNRVVSKIVELREWMYTELRKLGFNAYKSLTNFLLVKDRRDLKSYMLKHGILIRDVGRNLYRITIGDENVCRKVIEVLGELREDSYTK</sequence>
<dbReference type="InterPro" id="IPR015422">
    <property type="entry name" value="PyrdxlP-dep_Trfase_small"/>
</dbReference>
<evidence type="ECO:0000256" key="4">
    <source>
        <dbReference type="ARBA" id="ARBA00022898"/>
    </source>
</evidence>
<dbReference type="Gene3D" id="3.40.640.10">
    <property type="entry name" value="Type I PLP-dependent aspartate aminotransferase-like (Major domain)"/>
    <property type="match status" value="1"/>
</dbReference>
<dbReference type="Gene3D" id="3.90.1150.10">
    <property type="entry name" value="Aspartate Aminotransferase, domain 1"/>
    <property type="match status" value="1"/>
</dbReference>
<dbReference type="EMBL" id="DTAI01000256">
    <property type="protein sequence ID" value="HGN37591.1"/>
    <property type="molecule type" value="Genomic_DNA"/>
</dbReference>
<evidence type="ECO:0000256" key="3">
    <source>
        <dbReference type="ARBA" id="ARBA00022679"/>
    </source>
</evidence>
<dbReference type="InterPro" id="IPR015421">
    <property type="entry name" value="PyrdxlP-dep_Trfase_major"/>
</dbReference>
<dbReference type="InterPro" id="IPR004839">
    <property type="entry name" value="Aminotransferase_I/II_large"/>
</dbReference>
<protein>
    <submittedName>
        <fullName evidence="6">Aminotransferase class I/II-fold pyridoxal phosphate-dependent enzyme</fullName>
    </submittedName>
</protein>
<keyword evidence="2 6" id="KW-0032">Aminotransferase</keyword>
<dbReference type="GO" id="GO:0008483">
    <property type="term" value="F:transaminase activity"/>
    <property type="evidence" value="ECO:0007669"/>
    <property type="project" value="UniProtKB-KW"/>
</dbReference>
<dbReference type="CDD" id="cd00609">
    <property type="entry name" value="AAT_like"/>
    <property type="match status" value="1"/>
</dbReference>
<accession>A0A7J3IAG0</accession>
<dbReference type="InterPro" id="IPR015424">
    <property type="entry name" value="PyrdxlP-dep_Trfase"/>
</dbReference>
<keyword evidence="3 6" id="KW-0808">Transferase</keyword>
<feature type="domain" description="Aminotransferase class I/classII large" evidence="5">
    <location>
        <begin position="19"/>
        <end position="336"/>
    </location>
</feature>
<evidence type="ECO:0000256" key="2">
    <source>
        <dbReference type="ARBA" id="ARBA00022576"/>
    </source>
</evidence>
<dbReference type="Pfam" id="PF00155">
    <property type="entry name" value="Aminotran_1_2"/>
    <property type="match status" value="1"/>
</dbReference>
<organism evidence="6">
    <name type="scientific">Ignisphaera aggregans</name>
    <dbReference type="NCBI Taxonomy" id="334771"/>
    <lineage>
        <taxon>Archaea</taxon>
        <taxon>Thermoproteota</taxon>
        <taxon>Thermoprotei</taxon>
        <taxon>Desulfurococcales</taxon>
        <taxon>Desulfurococcaceae</taxon>
        <taxon>Ignisphaera</taxon>
    </lineage>
</organism>
<comment type="cofactor">
    <cofactor evidence="1">
        <name>pyridoxal 5'-phosphate</name>
        <dbReference type="ChEBI" id="CHEBI:597326"/>
    </cofactor>
</comment>
<gene>
    <name evidence="6" type="ORF">ENT87_08635</name>
</gene>
<proteinExistence type="predicted"/>
<evidence type="ECO:0000256" key="1">
    <source>
        <dbReference type="ARBA" id="ARBA00001933"/>
    </source>
</evidence>
<dbReference type="PANTHER" id="PTHR42885">
    <property type="entry name" value="HISTIDINOL-PHOSPHATE AMINOTRANSFERASE-RELATED"/>
    <property type="match status" value="1"/>
</dbReference>
<dbReference type="AlphaFoldDB" id="A0A7J3IAG0"/>
<name>A0A7J3IAG0_9CREN</name>
<evidence type="ECO:0000313" key="6">
    <source>
        <dbReference type="EMBL" id="HGN37591.1"/>
    </source>
</evidence>